<dbReference type="InterPro" id="IPR029787">
    <property type="entry name" value="Nucleotide_cyclase"/>
</dbReference>
<dbReference type="InterPro" id="IPR000160">
    <property type="entry name" value="GGDEF_dom"/>
</dbReference>
<protein>
    <submittedName>
        <fullName evidence="4">Diguanylate cyclase (GGDEF) domain-containing protein</fullName>
    </submittedName>
</protein>
<organism evidence="4 5">
    <name type="scientific">Thermanaeromonas toyohensis ToBE</name>
    <dbReference type="NCBI Taxonomy" id="698762"/>
    <lineage>
        <taxon>Bacteria</taxon>
        <taxon>Bacillati</taxon>
        <taxon>Bacillota</taxon>
        <taxon>Clostridia</taxon>
        <taxon>Neomoorellales</taxon>
        <taxon>Neomoorellaceae</taxon>
        <taxon>Thermanaeromonas</taxon>
    </lineage>
</organism>
<sequence length="476" mass="53389">MPGDKRTRSIIEIFTLWFFGLALVPTLLVIYATAKYLAIQTVAWANRYLTQVAFDESRVISLYLKDTLGDGRFFFSIQGNAIIAAQNGLVREIDLSRLVPVWTVEPEPAQIFAPKLLFGFGYQPRLKIREKPFICLEDSYGNTLYLAGREEKISARETFLLKAFGLKESIEVSAPVPETDLKVKVRASAGGIVREPLQQLCVPLGGTLILVALLSVVLYSLAARQVVYPLKDLAERLSGFDPANGVDLCSRDSYGVRELAEIASSFGKMVLRVREALSELEQKVKELEEKNKLLHQARQRLEWLASHDALTGVLNRRSFMERCLYLLRQVRGEFPYVGILMMDVDNFKTINDTYGHLAGDMVLKKVGELLRHQVRKGDLVGRYGGDEFVLSFFLSRPEEFEALARRIFSSLCATLGSLPELEVGVSLSMGGTVTSCFLIRDGRDLEQLIGLSDRLLLEGKRGGKKRVVIQYIENIP</sequence>
<dbReference type="EMBL" id="LT838272">
    <property type="protein sequence ID" value="SMB93159.1"/>
    <property type="molecule type" value="Genomic_DNA"/>
</dbReference>
<dbReference type="Proteomes" id="UP000192569">
    <property type="component" value="Chromosome I"/>
</dbReference>
<dbReference type="GO" id="GO:0052621">
    <property type="term" value="F:diguanylate cyclase activity"/>
    <property type="evidence" value="ECO:0007669"/>
    <property type="project" value="TreeGrafter"/>
</dbReference>
<feature type="coiled-coil region" evidence="1">
    <location>
        <begin position="270"/>
        <end position="304"/>
    </location>
</feature>
<feature type="transmembrane region" description="Helical" evidence="2">
    <location>
        <begin position="12"/>
        <end position="32"/>
    </location>
</feature>
<feature type="transmembrane region" description="Helical" evidence="2">
    <location>
        <begin position="202"/>
        <end position="222"/>
    </location>
</feature>
<evidence type="ECO:0000313" key="5">
    <source>
        <dbReference type="Proteomes" id="UP000192569"/>
    </source>
</evidence>
<gene>
    <name evidence="4" type="ORF">SAMN00808754_0804</name>
</gene>
<keyword evidence="2" id="KW-0812">Transmembrane</keyword>
<dbReference type="AlphaFoldDB" id="A0A1W1VIF7"/>
<dbReference type="PROSITE" id="PS50887">
    <property type="entry name" value="GGDEF"/>
    <property type="match status" value="1"/>
</dbReference>
<accession>A0A1W1VIF7</accession>
<dbReference type="SUPFAM" id="SSF55073">
    <property type="entry name" value="Nucleotide cyclase"/>
    <property type="match status" value="1"/>
</dbReference>
<dbReference type="OrthoDB" id="9783388at2"/>
<dbReference type="PANTHER" id="PTHR45138:SF9">
    <property type="entry name" value="DIGUANYLATE CYCLASE DGCM-RELATED"/>
    <property type="match status" value="1"/>
</dbReference>
<name>A0A1W1VIF7_9FIRM</name>
<evidence type="ECO:0000259" key="3">
    <source>
        <dbReference type="PROSITE" id="PS50887"/>
    </source>
</evidence>
<dbReference type="InterPro" id="IPR043128">
    <property type="entry name" value="Rev_trsase/Diguanyl_cyclase"/>
</dbReference>
<evidence type="ECO:0000256" key="2">
    <source>
        <dbReference type="SAM" id="Phobius"/>
    </source>
</evidence>
<dbReference type="Pfam" id="PF00990">
    <property type="entry name" value="GGDEF"/>
    <property type="match status" value="1"/>
</dbReference>
<evidence type="ECO:0000256" key="1">
    <source>
        <dbReference type="SAM" id="Coils"/>
    </source>
</evidence>
<dbReference type="InterPro" id="IPR050469">
    <property type="entry name" value="Diguanylate_Cyclase"/>
</dbReference>
<keyword evidence="5" id="KW-1185">Reference proteome</keyword>
<dbReference type="RefSeq" id="WP_084664262.1">
    <property type="nucleotide sequence ID" value="NZ_LT838272.1"/>
</dbReference>
<dbReference type="NCBIfam" id="TIGR00254">
    <property type="entry name" value="GGDEF"/>
    <property type="match status" value="1"/>
</dbReference>
<dbReference type="STRING" id="698762.SAMN00808754_0804"/>
<dbReference type="SMART" id="SM00267">
    <property type="entry name" value="GGDEF"/>
    <property type="match status" value="1"/>
</dbReference>
<keyword evidence="2" id="KW-0472">Membrane</keyword>
<reference evidence="4 5" key="1">
    <citation type="submission" date="2017-04" db="EMBL/GenBank/DDBJ databases">
        <authorList>
            <person name="Afonso C.L."/>
            <person name="Miller P.J."/>
            <person name="Scott M.A."/>
            <person name="Spackman E."/>
            <person name="Goraichik I."/>
            <person name="Dimitrov K.M."/>
            <person name="Suarez D.L."/>
            <person name="Swayne D.E."/>
        </authorList>
    </citation>
    <scope>NUCLEOTIDE SEQUENCE [LARGE SCALE GENOMIC DNA]</scope>
    <source>
        <strain evidence="4 5">ToBE</strain>
    </source>
</reference>
<dbReference type="CDD" id="cd01949">
    <property type="entry name" value="GGDEF"/>
    <property type="match status" value="1"/>
</dbReference>
<proteinExistence type="predicted"/>
<feature type="domain" description="GGDEF" evidence="3">
    <location>
        <begin position="335"/>
        <end position="472"/>
    </location>
</feature>
<keyword evidence="2" id="KW-1133">Transmembrane helix</keyword>
<keyword evidence="1" id="KW-0175">Coiled coil</keyword>
<evidence type="ECO:0000313" key="4">
    <source>
        <dbReference type="EMBL" id="SMB93159.1"/>
    </source>
</evidence>
<dbReference type="PANTHER" id="PTHR45138">
    <property type="entry name" value="REGULATORY COMPONENTS OF SENSORY TRANSDUCTION SYSTEM"/>
    <property type="match status" value="1"/>
</dbReference>
<dbReference type="Gene3D" id="3.30.70.270">
    <property type="match status" value="1"/>
</dbReference>